<protein>
    <submittedName>
        <fullName evidence="2">YibE F family protein</fullName>
    </submittedName>
</protein>
<keyword evidence="1" id="KW-0812">Transmembrane</keyword>
<name>A0A0R1UUR7_9LACO</name>
<evidence type="ECO:0000313" key="3">
    <source>
        <dbReference type="Proteomes" id="UP000051084"/>
    </source>
</evidence>
<feature type="transmembrane region" description="Helical" evidence="1">
    <location>
        <begin position="110"/>
        <end position="126"/>
    </location>
</feature>
<feature type="transmembrane region" description="Helical" evidence="1">
    <location>
        <begin position="324"/>
        <end position="348"/>
    </location>
</feature>
<dbReference type="PANTHER" id="PTHR41771:SF1">
    <property type="entry name" value="MEMBRANE PROTEIN"/>
    <property type="match status" value="1"/>
</dbReference>
<dbReference type="EMBL" id="AZGC01000003">
    <property type="protein sequence ID" value="KRL96516.1"/>
    <property type="molecule type" value="Genomic_DNA"/>
</dbReference>
<dbReference type="PATRIC" id="fig|1423742.4.peg.923"/>
<dbReference type="InterPro" id="IPR012507">
    <property type="entry name" value="YibE_F"/>
</dbReference>
<comment type="caution">
    <text evidence="2">The sequence shown here is derived from an EMBL/GenBank/DDBJ whole genome shotgun (WGS) entry which is preliminary data.</text>
</comment>
<organism evidence="2 3">
    <name type="scientific">Limosilactobacillus equigenerosi DSM 18793 = JCM 14505</name>
    <dbReference type="NCBI Taxonomy" id="1423742"/>
    <lineage>
        <taxon>Bacteria</taxon>
        <taxon>Bacillati</taxon>
        <taxon>Bacillota</taxon>
        <taxon>Bacilli</taxon>
        <taxon>Lactobacillales</taxon>
        <taxon>Lactobacillaceae</taxon>
        <taxon>Limosilactobacillus</taxon>
    </lineage>
</organism>
<feature type="transmembrane region" description="Helical" evidence="1">
    <location>
        <begin position="132"/>
        <end position="150"/>
    </location>
</feature>
<evidence type="ECO:0000313" key="2">
    <source>
        <dbReference type="EMBL" id="KRL96516.1"/>
    </source>
</evidence>
<gene>
    <name evidence="2" type="ORF">FC21_GL000888</name>
</gene>
<keyword evidence="1" id="KW-0472">Membrane</keyword>
<dbReference type="Pfam" id="PF07907">
    <property type="entry name" value="YibE_F"/>
    <property type="match status" value="1"/>
</dbReference>
<dbReference type="PANTHER" id="PTHR41771">
    <property type="entry name" value="MEMBRANE PROTEIN-RELATED"/>
    <property type="match status" value="1"/>
</dbReference>
<reference evidence="2 3" key="1">
    <citation type="journal article" date="2015" name="Genome Announc.">
        <title>Expanding the biotechnology potential of lactobacilli through comparative genomics of 213 strains and associated genera.</title>
        <authorList>
            <person name="Sun Z."/>
            <person name="Harris H.M."/>
            <person name="McCann A."/>
            <person name="Guo C."/>
            <person name="Argimon S."/>
            <person name="Zhang W."/>
            <person name="Yang X."/>
            <person name="Jeffery I.B."/>
            <person name="Cooney J.C."/>
            <person name="Kagawa T.F."/>
            <person name="Liu W."/>
            <person name="Song Y."/>
            <person name="Salvetti E."/>
            <person name="Wrobel A."/>
            <person name="Rasinkangas P."/>
            <person name="Parkhill J."/>
            <person name="Rea M.C."/>
            <person name="O'Sullivan O."/>
            <person name="Ritari J."/>
            <person name="Douillard F.P."/>
            <person name="Paul Ross R."/>
            <person name="Yang R."/>
            <person name="Briner A.E."/>
            <person name="Felis G.E."/>
            <person name="de Vos W.M."/>
            <person name="Barrangou R."/>
            <person name="Klaenhammer T.R."/>
            <person name="Caufield P.W."/>
            <person name="Cui Y."/>
            <person name="Zhang H."/>
            <person name="O'Toole P.W."/>
        </authorList>
    </citation>
    <scope>NUCLEOTIDE SEQUENCE [LARGE SCALE GENOMIC DNA]</scope>
    <source>
        <strain evidence="2 3">DSM 18793</strain>
    </source>
</reference>
<sequence length="353" mass="38986">MVGVLAWGITTYNYHFIRRPLGQVVKVKTIARHQVKDQYQNIDTQTDQMVTVRGLNGELQGKTVSARNTYSRSGAVDHQFKVGEQVFLQGIQQHHGKYQVQLGDLKRDRVLVMLLWAVVSLLLLLMQFKGALALLSVSLNAVLLWVALLVNQLTKGEMALPIFAGLTIVFTFVSLGIVLGWRAIALVTAFATLIATALAIGIGETVLLLTHEKGVYFEAMEYVTQVPRAVFIAEIMLGSLGAVMDETADIAVTLAELKQLQPQLGRWEIFQAGRRVGRTIMGPLINVLFLIFIMDTFLNAFLLLKNGNNWGYTFSMAMSLGMVQSLISGIGIVLAIPVISTLVAWWPVKESRS</sequence>
<keyword evidence="1" id="KW-1133">Transmembrane helix</keyword>
<feature type="transmembrane region" description="Helical" evidence="1">
    <location>
        <begin position="284"/>
        <end position="304"/>
    </location>
</feature>
<keyword evidence="3" id="KW-1185">Reference proteome</keyword>
<feature type="transmembrane region" description="Helical" evidence="1">
    <location>
        <begin position="162"/>
        <end position="184"/>
    </location>
</feature>
<dbReference type="Proteomes" id="UP000051084">
    <property type="component" value="Unassembled WGS sequence"/>
</dbReference>
<evidence type="ECO:0000256" key="1">
    <source>
        <dbReference type="SAM" id="Phobius"/>
    </source>
</evidence>
<accession>A0A0R1UUR7</accession>
<dbReference type="STRING" id="417373.GCA_001570685_01283"/>
<feature type="transmembrane region" description="Helical" evidence="1">
    <location>
        <begin position="190"/>
        <end position="210"/>
    </location>
</feature>
<dbReference type="AlphaFoldDB" id="A0A0R1UUR7"/>
<proteinExistence type="predicted"/>